<accession>A0A402CNP6</accession>
<dbReference type="KEGG" id="ccot:CCAX7_54150"/>
<name>A0A402CNP6_9BACT</name>
<reference evidence="1 2" key="1">
    <citation type="journal article" date="2019" name="Int. J. Syst. Evol. Microbiol.">
        <title>Capsulimonas corticalis gen. nov., sp. nov., an aerobic capsulated bacterium, of a novel bacterial order, Capsulimonadales ord. nov., of the class Armatimonadia of the phylum Armatimonadetes.</title>
        <authorList>
            <person name="Li J."/>
            <person name="Kudo C."/>
            <person name="Tonouchi A."/>
        </authorList>
    </citation>
    <scope>NUCLEOTIDE SEQUENCE [LARGE SCALE GENOMIC DNA]</scope>
    <source>
        <strain evidence="1 2">AX-7</strain>
    </source>
</reference>
<dbReference type="EMBL" id="AP025739">
    <property type="protein sequence ID" value="BDI33364.1"/>
    <property type="molecule type" value="Genomic_DNA"/>
</dbReference>
<evidence type="ECO:0000313" key="1">
    <source>
        <dbReference type="EMBL" id="BDI33364.1"/>
    </source>
</evidence>
<dbReference type="AlphaFoldDB" id="A0A402CNP6"/>
<evidence type="ECO:0000313" key="2">
    <source>
        <dbReference type="Proteomes" id="UP000287394"/>
    </source>
</evidence>
<sequence length="105" mass="11801">MQLAKVSLVEITPRAFAVEEADFEAFQKTRPKSGGKGRPPGVSNKLPDGVNKETLEGLGYKMLPDGRMKLVRAQSFRSHCQFCGLWYKQLLMGRCKKCTITHPYP</sequence>
<dbReference type="Proteomes" id="UP000287394">
    <property type="component" value="Chromosome"/>
</dbReference>
<protein>
    <submittedName>
        <fullName evidence="1">Uncharacterized protein</fullName>
    </submittedName>
</protein>
<keyword evidence="2" id="KW-1185">Reference proteome</keyword>
<proteinExistence type="predicted"/>
<organism evidence="1 2">
    <name type="scientific">Capsulimonas corticalis</name>
    <dbReference type="NCBI Taxonomy" id="2219043"/>
    <lineage>
        <taxon>Bacteria</taxon>
        <taxon>Bacillati</taxon>
        <taxon>Armatimonadota</taxon>
        <taxon>Armatimonadia</taxon>
        <taxon>Capsulimonadales</taxon>
        <taxon>Capsulimonadaceae</taxon>
        <taxon>Capsulimonas</taxon>
    </lineage>
</organism>
<gene>
    <name evidence="1" type="ORF">CCAX7_54150</name>
</gene>